<evidence type="ECO:0000256" key="1">
    <source>
        <dbReference type="ARBA" id="ARBA00022618"/>
    </source>
</evidence>
<dbReference type="GO" id="GO:0030435">
    <property type="term" value="P:sporulation resulting in formation of a cellular spore"/>
    <property type="evidence" value="ECO:0007669"/>
    <property type="project" value="InterPro"/>
</dbReference>
<comment type="caution">
    <text evidence="5">The sequence shown here is derived from an EMBL/GenBank/DDBJ whole genome shotgun (WGS) entry which is preliminary data.</text>
</comment>
<dbReference type="SUPFAM" id="SSF160537">
    <property type="entry name" value="SpoVG-like"/>
    <property type="match status" value="1"/>
</dbReference>
<evidence type="ECO:0000256" key="3">
    <source>
        <dbReference type="ARBA" id="ARBA00023306"/>
    </source>
</evidence>
<protein>
    <submittedName>
        <fullName evidence="5">Putative septation protein SpoVG</fullName>
    </submittedName>
</protein>
<keyword evidence="3" id="KW-0131">Cell cycle</keyword>
<dbReference type="PANTHER" id="PTHR38429">
    <property type="entry name" value="SEPTATION PROTEIN SPOVG-RELATED"/>
    <property type="match status" value="1"/>
</dbReference>
<sequence length="156" mass="16834">MSNEKTTAGQAPEQEAAPILPIKLDVSVRPIEPKGNLVGFASLKINDSFVIDDFKVLQSDKGIFVGMPSKPDKNSKTGYRDTARPITKEFRAELTEAVTAAYRAEVEKLQARAAAVTTPEKQSIPKQLAEGAKQAAKENAARPAPAKTSKTKNAER</sequence>
<dbReference type="Pfam" id="PF04026">
    <property type="entry name" value="SpoVG"/>
    <property type="match status" value="1"/>
</dbReference>
<dbReference type="InterPro" id="IPR036751">
    <property type="entry name" value="SpoVG_sf"/>
</dbReference>
<accession>A0A4Y7RA92</accession>
<proteinExistence type="predicted"/>
<reference evidence="5 6" key="1">
    <citation type="journal article" date="2018" name="Environ. Microbiol.">
        <title>Novel energy conservation strategies and behaviour of Pelotomaculum schinkii driving syntrophic propionate catabolism.</title>
        <authorList>
            <person name="Hidalgo-Ahumada C.A.P."/>
            <person name="Nobu M.K."/>
            <person name="Narihiro T."/>
            <person name="Tamaki H."/>
            <person name="Liu W.T."/>
            <person name="Kamagata Y."/>
            <person name="Stams A.J.M."/>
            <person name="Imachi H."/>
            <person name="Sousa D.Z."/>
        </authorList>
    </citation>
    <scope>NUCLEOTIDE SEQUENCE [LARGE SCALE GENOMIC DNA]</scope>
    <source>
        <strain evidence="5 6">HH</strain>
    </source>
</reference>
<organism evidence="5 6">
    <name type="scientific">Pelotomaculum schinkii</name>
    <dbReference type="NCBI Taxonomy" id="78350"/>
    <lineage>
        <taxon>Bacteria</taxon>
        <taxon>Bacillati</taxon>
        <taxon>Bacillota</taxon>
        <taxon>Clostridia</taxon>
        <taxon>Eubacteriales</taxon>
        <taxon>Desulfotomaculaceae</taxon>
        <taxon>Pelotomaculum</taxon>
    </lineage>
</organism>
<dbReference type="Proteomes" id="UP000298324">
    <property type="component" value="Unassembled WGS sequence"/>
</dbReference>
<dbReference type="Gene3D" id="3.30.1120.40">
    <property type="entry name" value="Stage V sporulation protein G"/>
    <property type="match status" value="1"/>
</dbReference>
<evidence type="ECO:0000313" key="6">
    <source>
        <dbReference type="Proteomes" id="UP000298324"/>
    </source>
</evidence>
<evidence type="ECO:0000256" key="4">
    <source>
        <dbReference type="SAM" id="MobiDB-lite"/>
    </source>
</evidence>
<dbReference type="EMBL" id="QFGA01000002">
    <property type="protein sequence ID" value="TEB05629.1"/>
    <property type="molecule type" value="Genomic_DNA"/>
</dbReference>
<keyword evidence="1" id="KW-0132">Cell division</keyword>
<feature type="region of interest" description="Disordered" evidence="4">
    <location>
        <begin position="114"/>
        <end position="156"/>
    </location>
</feature>
<name>A0A4Y7RA92_9FIRM</name>
<feature type="compositionally biased region" description="Basic and acidic residues" evidence="4">
    <location>
        <begin position="70"/>
        <end position="82"/>
    </location>
</feature>
<feature type="region of interest" description="Disordered" evidence="4">
    <location>
        <begin position="63"/>
        <end position="82"/>
    </location>
</feature>
<evidence type="ECO:0000256" key="2">
    <source>
        <dbReference type="ARBA" id="ARBA00023210"/>
    </source>
</evidence>
<evidence type="ECO:0000313" key="5">
    <source>
        <dbReference type="EMBL" id="TEB05629.1"/>
    </source>
</evidence>
<gene>
    <name evidence="5" type="primary">spoVG_2</name>
    <name evidence="5" type="ORF">Psch_02670</name>
</gene>
<dbReference type="GO" id="GO:0000917">
    <property type="term" value="P:division septum assembly"/>
    <property type="evidence" value="ECO:0007669"/>
    <property type="project" value="UniProtKB-KW"/>
</dbReference>
<dbReference type="AlphaFoldDB" id="A0A4Y7RA92"/>
<dbReference type="PANTHER" id="PTHR38429:SF1">
    <property type="entry name" value="SEPTATION PROTEIN SPOVG-RELATED"/>
    <property type="match status" value="1"/>
</dbReference>
<keyword evidence="6" id="KW-1185">Reference proteome</keyword>
<keyword evidence="2" id="KW-0717">Septation</keyword>
<dbReference type="InterPro" id="IPR007170">
    <property type="entry name" value="SpoVG"/>
</dbReference>
<dbReference type="RefSeq" id="WP_190258397.1">
    <property type="nucleotide sequence ID" value="NZ_QFGA01000002.1"/>
</dbReference>